<dbReference type="GO" id="GO:0005774">
    <property type="term" value="C:vacuolar membrane"/>
    <property type="evidence" value="ECO:0007669"/>
    <property type="project" value="TreeGrafter"/>
</dbReference>
<evidence type="ECO:0000256" key="5">
    <source>
        <dbReference type="SAM" id="Phobius"/>
    </source>
</evidence>
<feature type="non-terminal residue" evidence="7">
    <location>
        <position position="1"/>
    </location>
</feature>
<dbReference type="EMBL" id="QDEB01069225">
    <property type="protein sequence ID" value="RZC35646.1"/>
    <property type="molecule type" value="Genomic_DNA"/>
</dbReference>
<evidence type="ECO:0000256" key="4">
    <source>
        <dbReference type="ARBA" id="ARBA00023136"/>
    </source>
</evidence>
<protein>
    <submittedName>
        <fullName evidence="7">Aa trans domain containing protein</fullName>
    </submittedName>
</protein>
<dbReference type="Proteomes" id="UP000292052">
    <property type="component" value="Unassembled WGS sequence"/>
</dbReference>
<proteinExistence type="predicted"/>
<feature type="domain" description="Amino acid transporter transmembrane" evidence="6">
    <location>
        <begin position="5"/>
        <end position="126"/>
    </location>
</feature>
<dbReference type="InterPro" id="IPR013057">
    <property type="entry name" value="AA_transpt_TM"/>
</dbReference>
<evidence type="ECO:0000259" key="6">
    <source>
        <dbReference type="Pfam" id="PF01490"/>
    </source>
</evidence>
<dbReference type="Pfam" id="PF01490">
    <property type="entry name" value="Aa_trans"/>
    <property type="match status" value="1"/>
</dbReference>
<evidence type="ECO:0000313" key="7">
    <source>
        <dbReference type="EMBL" id="RZC35646.1"/>
    </source>
</evidence>
<dbReference type="AlphaFoldDB" id="A0A482VSI8"/>
<sequence>ICSAAQAVNILIGLAVFFTYGLVFYIVLDIFWSEIKHRYSTNEKLANYTLRTALVIVSVVIAIVVPKIIPFVSLIGALCFSTLGLLCPVAIEILTCWEDGFGRFHWKVLKHFVIIFTAMLAVIFGSKSAIEDIVKTFF</sequence>
<name>A0A482VSI8_ASBVE</name>
<dbReference type="PANTHER" id="PTHR22950:SF154">
    <property type="entry name" value="PROTON-COUPLED AMINO ACID TRANSPORTER-LIKE PROTEIN PATHETIC"/>
    <property type="match status" value="1"/>
</dbReference>
<dbReference type="GO" id="GO:0015179">
    <property type="term" value="F:L-amino acid transmembrane transporter activity"/>
    <property type="evidence" value="ECO:0007669"/>
    <property type="project" value="TreeGrafter"/>
</dbReference>
<gene>
    <name evidence="7" type="ORF">BDFB_014914</name>
</gene>
<comment type="subcellular location">
    <subcellularLocation>
        <location evidence="1">Membrane</location>
        <topology evidence="1">Multi-pass membrane protein</topology>
    </subcellularLocation>
</comment>
<reference evidence="7 8" key="1">
    <citation type="submission" date="2017-03" db="EMBL/GenBank/DDBJ databases">
        <title>Genome of the blue death feigning beetle - Asbolus verrucosus.</title>
        <authorList>
            <person name="Rider S.D."/>
        </authorList>
    </citation>
    <scope>NUCLEOTIDE SEQUENCE [LARGE SCALE GENOMIC DNA]</scope>
    <source>
        <strain evidence="7">Butters</strain>
        <tissue evidence="7">Head and leg muscle</tissue>
    </source>
</reference>
<evidence type="ECO:0000256" key="1">
    <source>
        <dbReference type="ARBA" id="ARBA00004141"/>
    </source>
</evidence>
<keyword evidence="4 5" id="KW-0472">Membrane</keyword>
<evidence type="ECO:0000256" key="2">
    <source>
        <dbReference type="ARBA" id="ARBA00022692"/>
    </source>
</evidence>
<comment type="caution">
    <text evidence="7">The sequence shown here is derived from an EMBL/GenBank/DDBJ whole genome shotgun (WGS) entry which is preliminary data.</text>
</comment>
<accession>A0A482VSI8</accession>
<keyword evidence="8" id="KW-1185">Reference proteome</keyword>
<feature type="transmembrane region" description="Helical" evidence="5">
    <location>
        <begin position="6"/>
        <end position="28"/>
    </location>
</feature>
<feature type="transmembrane region" description="Helical" evidence="5">
    <location>
        <begin position="109"/>
        <end position="130"/>
    </location>
</feature>
<evidence type="ECO:0000313" key="8">
    <source>
        <dbReference type="Proteomes" id="UP000292052"/>
    </source>
</evidence>
<dbReference type="PANTHER" id="PTHR22950">
    <property type="entry name" value="AMINO ACID TRANSPORTER"/>
    <property type="match status" value="1"/>
</dbReference>
<dbReference type="OrthoDB" id="1684102at2759"/>
<evidence type="ECO:0000256" key="3">
    <source>
        <dbReference type="ARBA" id="ARBA00022989"/>
    </source>
</evidence>
<organism evidence="7 8">
    <name type="scientific">Asbolus verrucosus</name>
    <name type="common">Desert ironclad beetle</name>
    <dbReference type="NCBI Taxonomy" id="1661398"/>
    <lineage>
        <taxon>Eukaryota</taxon>
        <taxon>Metazoa</taxon>
        <taxon>Ecdysozoa</taxon>
        <taxon>Arthropoda</taxon>
        <taxon>Hexapoda</taxon>
        <taxon>Insecta</taxon>
        <taxon>Pterygota</taxon>
        <taxon>Neoptera</taxon>
        <taxon>Endopterygota</taxon>
        <taxon>Coleoptera</taxon>
        <taxon>Polyphaga</taxon>
        <taxon>Cucujiformia</taxon>
        <taxon>Tenebrionidae</taxon>
        <taxon>Pimeliinae</taxon>
        <taxon>Asbolus</taxon>
    </lineage>
</organism>
<keyword evidence="2 5" id="KW-0812">Transmembrane</keyword>
<feature type="transmembrane region" description="Helical" evidence="5">
    <location>
        <begin position="48"/>
        <end position="69"/>
    </location>
</feature>
<dbReference type="STRING" id="1661398.A0A482VSI8"/>
<keyword evidence="3 5" id="KW-1133">Transmembrane helix</keyword>